<gene>
    <name evidence="1" type="ORF">MCOR_40523</name>
</gene>
<dbReference type="Proteomes" id="UP000507470">
    <property type="component" value="Unassembled WGS sequence"/>
</dbReference>
<accession>A0A6J8DHE7</accession>
<reference evidence="1 2" key="1">
    <citation type="submission" date="2020-06" db="EMBL/GenBank/DDBJ databases">
        <authorList>
            <person name="Li R."/>
            <person name="Bekaert M."/>
        </authorList>
    </citation>
    <scope>NUCLEOTIDE SEQUENCE [LARGE SCALE GENOMIC DNA]</scope>
    <source>
        <strain evidence="2">wild</strain>
    </source>
</reference>
<evidence type="ECO:0000313" key="2">
    <source>
        <dbReference type="Proteomes" id="UP000507470"/>
    </source>
</evidence>
<dbReference type="EMBL" id="CACVKT020007298">
    <property type="protein sequence ID" value="CAC5407011.1"/>
    <property type="molecule type" value="Genomic_DNA"/>
</dbReference>
<name>A0A6J8DHE7_MYTCO</name>
<dbReference type="OrthoDB" id="6159030at2759"/>
<dbReference type="AlphaFoldDB" id="A0A6J8DHE7"/>
<evidence type="ECO:0000313" key="1">
    <source>
        <dbReference type="EMBL" id="CAC5407011.1"/>
    </source>
</evidence>
<proteinExistence type="predicted"/>
<organism evidence="1 2">
    <name type="scientific">Mytilus coruscus</name>
    <name type="common">Sea mussel</name>
    <dbReference type="NCBI Taxonomy" id="42192"/>
    <lineage>
        <taxon>Eukaryota</taxon>
        <taxon>Metazoa</taxon>
        <taxon>Spiralia</taxon>
        <taxon>Lophotrochozoa</taxon>
        <taxon>Mollusca</taxon>
        <taxon>Bivalvia</taxon>
        <taxon>Autobranchia</taxon>
        <taxon>Pteriomorphia</taxon>
        <taxon>Mytilida</taxon>
        <taxon>Mytiloidea</taxon>
        <taxon>Mytilidae</taxon>
        <taxon>Mytilinae</taxon>
        <taxon>Mytilus</taxon>
    </lineage>
</organism>
<protein>
    <submittedName>
        <fullName evidence="1">Uncharacterized protein</fullName>
    </submittedName>
</protein>
<sequence length="290" mass="34945">MYISKQPITSENNIVLHESKSNDCDNYEEDNKIYTESKNYVDYSTLTIDLQYDEMVQPIDTKVTDNDTAIFRGVVRKRTKRIVLYNVIADKPYELVSSAVRTYAEQKDVHITFTKLLKKRESRVGTFRPYLKPYWKNQNRNNSHFEQRNARRKWINNNKTREKTDLSYVEYKNKKREFRKRKRIAENLWQEEKFEDIKLAAEMDIGEFYQRVRRMRKSGPSTTKLSYNGTEATTDSSICELWGEYFRDLYSEQPTECFNETFSMKFRRKCKHTLKIVIKHLFQNLKNKLF</sequence>
<keyword evidence="2" id="KW-1185">Reference proteome</keyword>